<gene>
    <name evidence="2" type="ORF">CVT23_02920</name>
</gene>
<dbReference type="AlphaFoldDB" id="A0A2M9G659"/>
<reference evidence="2 3" key="1">
    <citation type="submission" date="2017-11" db="EMBL/GenBank/DDBJ databases">
        <title>Draft genome sequence of Rhizobiales bacterium SY3-13.</title>
        <authorList>
            <person name="Sun C."/>
        </authorList>
    </citation>
    <scope>NUCLEOTIDE SEQUENCE [LARGE SCALE GENOMIC DNA]</scope>
    <source>
        <strain evidence="2 3">SY3-13</strain>
    </source>
</reference>
<sequence length="191" mass="21182">MRCHRILSAGTAVALLCLSPHASLLAEEMVEGWTVECLDGASEDNYLCAVSKEFGGRFEIYRSGARIGERIVFVGPTINPGPPTLSDKAPEIMLEGWATSRDMRDLGPILLLRKGYDAVASYSDRRGKRHQFKVESEGLHEAMLEMDQLIDQLGEELGLRVEIRYGFPAEIDRTLVDRAQFKGAPLVNEST</sequence>
<dbReference type="Proteomes" id="UP000229498">
    <property type="component" value="Unassembled WGS sequence"/>
</dbReference>
<organism evidence="2 3">
    <name type="scientific">Minwuia thermotolerans</name>
    <dbReference type="NCBI Taxonomy" id="2056226"/>
    <lineage>
        <taxon>Bacteria</taxon>
        <taxon>Pseudomonadati</taxon>
        <taxon>Pseudomonadota</taxon>
        <taxon>Alphaproteobacteria</taxon>
        <taxon>Minwuiales</taxon>
        <taxon>Minwuiaceae</taxon>
        <taxon>Minwuia</taxon>
    </lineage>
</organism>
<feature type="chain" id="PRO_5014942067" evidence="1">
    <location>
        <begin position="23"/>
        <end position="191"/>
    </location>
</feature>
<evidence type="ECO:0000313" key="2">
    <source>
        <dbReference type="EMBL" id="PJK31197.1"/>
    </source>
</evidence>
<protein>
    <submittedName>
        <fullName evidence="2">Uncharacterized protein</fullName>
    </submittedName>
</protein>
<comment type="caution">
    <text evidence="2">The sequence shown here is derived from an EMBL/GenBank/DDBJ whole genome shotgun (WGS) entry which is preliminary data.</text>
</comment>
<evidence type="ECO:0000256" key="1">
    <source>
        <dbReference type="SAM" id="SignalP"/>
    </source>
</evidence>
<keyword evidence="3" id="KW-1185">Reference proteome</keyword>
<proteinExistence type="predicted"/>
<feature type="signal peptide" evidence="1">
    <location>
        <begin position="1"/>
        <end position="22"/>
    </location>
</feature>
<keyword evidence="1" id="KW-0732">Signal</keyword>
<dbReference type="EMBL" id="PHIG01000007">
    <property type="protein sequence ID" value="PJK31197.1"/>
    <property type="molecule type" value="Genomic_DNA"/>
</dbReference>
<evidence type="ECO:0000313" key="3">
    <source>
        <dbReference type="Proteomes" id="UP000229498"/>
    </source>
</evidence>
<accession>A0A2M9G659</accession>
<name>A0A2M9G659_9PROT</name>